<feature type="compositionally biased region" description="Basic and acidic residues" evidence="1">
    <location>
        <begin position="72"/>
        <end position="86"/>
    </location>
</feature>
<feature type="transmembrane region" description="Helical" evidence="2">
    <location>
        <begin position="344"/>
        <end position="361"/>
    </location>
</feature>
<feature type="transmembrane region" description="Helical" evidence="2">
    <location>
        <begin position="967"/>
        <end position="984"/>
    </location>
</feature>
<name>A0ABY4GGV1_9BACI</name>
<feature type="transmembrane region" description="Helical" evidence="2">
    <location>
        <begin position="675"/>
        <end position="694"/>
    </location>
</feature>
<gene>
    <name evidence="3" type="ORF">MUN87_11805</name>
</gene>
<feature type="transmembrane region" description="Helical" evidence="2">
    <location>
        <begin position="597"/>
        <end position="617"/>
    </location>
</feature>
<evidence type="ECO:0000313" key="3">
    <source>
        <dbReference type="EMBL" id="UOQ83446.1"/>
    </source>
</evidence>
<feature type="transmembrane region" description="Helical" evidence="2">
    <location>
        <begin position="373"/>
        <end position="393"/>
    </location>
</feature>
<feature type="transmembrane region" description="Helical" evidence="2">
    <location>
        <begin position="756"/>
        <end position="776"/>
    </location>
</feature>
<feature type="transmembrane region" description="Helical" evidence="2">
    <location>
        <begin position="834"/>
        <end position="851"/>
    </location>
</feature>
<feature type="transmembrane region" description="Helical" evidence="2">
    <location>
        <begin position="178"/>
        <end position="200"/>
    </location>
</feature>
<feature type="transmembrane region" description="Helical" evidence="2">
    <location>
        <begin position="647"/>
        <end position="669"/>
    </location>
</feature>
<feature type="transmembrane region" description="Helical" evidence="2">
    <location>
        <begin position="782"/>
        <end position="803"/>
    </location>
</feature>
<feature type="transmembrane region" description="Helical" evidence="2">
    <location>
        <begin position="914"/>
        <end position="933"/>
    </location>
</feature>
<evidence type="ECO:0000256" key="2">
    <source>
        <dbReference type="SAM" id="Phobius"/>
    </source>
</evidence>
<feature type="transmembrane region" description="Helical" evidence="2">
    <location>
        <begin position="727"/>
        <end position="744"/>
    </location>
</feature>
<sequence length="1144" mass="129989">MSKQSKSEKEKIVGQEMVNLLQAGYINEQDFMYIMKAYKDYTQHEAQPVKAAEPVTATHATPAAEPVQTQAPKKEPKQPKPKSPEQIRERNITWLLILGVSFLLISGLVVATSTWEQMGAALKVVTLLGVSGFFFILSGISSSILKISKTAFAFLTLGSLLLPIAIIAIGYFELFGSYLSLYGEGKFVLGMLCTLLPLPLYFRNAVKNNSRLFVWIFYLFLSFFVGFTIAAIDVSADVFYLLIMLFNAALLFGYHRFRQQPKLPLFIKELPSYAQLNLIVSTLLMLVVFDSALFYSFNVLLTAALYMAMVFVYNTKAYQLVFSALFAYGIYQLTEQTWLENIDLLIYGILGASYLGFATLVKKDATLAKVFHYTSGVISLCAFLFISFQALAIRQEQDSWVLLLAYLVITGTYLYLAEITNRQVFRWLAPVFLFFSGMQLWEVAFEQLVPVNIELFMFLFAVLSYIIHAMPGKKSFLPTIKTSTAYLAIFVMLLSVIQGITVARYIEVAWMTFIASLLAGYVSILAKQTSAKALAPWTHAFCGLFACLIVYPKLISALPAYEEHLHLAFHLAISGVILLMVSLLWQKGQQKILAQAVFYMGQASYGLAVLMLLTSSTATDTQFIRPAILLGGIMIAIWLVRYVRINYLWAVVSVMTFAFYMSLTSTFAITKMDAITVYMLFGPLLLLGVDWVAGKYVTALKPYFFWTAHIMLAYTILGVIANQLTIHTIHPGLFLIPLTIYLYSIWIKRTEWQLKLFLYAAMTLISFLVIFHVLFYDWTETISIAFSFVTSSVLLVLISLFFQTDWKQRMEWYLIPFGNLSLLIVTTFETLPTLGEVAIVFGFGIVNLYLLHRRNWTLALIVPLMLLLLMWQSQQYVTGDVGMLLIYGGCFVALTIAGRVLFEKLFDDDKHKLLIDWYSLFAVLYAGFTFAYAEAIDSVWVRILPYLLIAGWLFLQVKRISQPVMQKVIMSAGALCLLPAYYLIYQEYLTYIPELFHAEIAMVPVFVLSILLTKKVWRSYPYVMTHAQTVILAFITVYLVQDAIVSHTVWDAVIIGVLSLASLLAGMYLQIKSYFFIGLGTLLFNVIYQTKPYWGNMPWWAYLLMAGILLIAIASYNEWKKQRDDEGRLEKKVKGMIVRFREWN</sequence>
<reference evidence="3 4" key="1">
    <citation type="submission" date="2022-04" db="EMBL/GenBank/DDBJ databases">
        <title>Gracilibacillus sp. isolated from saltern.</title>
        <authorList>
            <person name="Won M."/>
            <person name="Lee C.-M."/>
            <person name="Woen H.-Y."/>
            <person name="Kwon S.-W."/>
        </authorList>
    </citation>
    <scope>NUCLEOTIDE SEQUENCE [LARGE SCALE GENOMIC DNA]</scope>
    <source>
        <strain evidence="3 4">SSPM10-3</strain>
    </source>
</reference>
<protein>
    <recommendedName>
        <fullName evidence="5">DUF2157 domain-containing protein</fullName>
    </recommendedName>
</protein>
<feature type="transmembrane region" description="Helical" evidence="2">
    <location>
        <begin position="1074"/>
        <end position="1094"/>
    </location>
</feature>
<keyword evidence="4" id="KW-1185">Reference proteome</keyword>
<feature type="transmembrane region" description="Helical" evidence="2">
    <location>
        <begin position="856"/>
        <end position="872"/>
    </location>
</feature>
<evidence type="ECO:0000313" key="4">
    <source>
        <dbReference type="Proteomes" id="UP000831537"/>
    </source>
</evidence>
<feature type="transmembrane region" description="Helical" evidence="2">
    <location>
        <begin position="567"/>
        <end position="585"/>
    </location>
</feature>
<feature type="transmembrane region" description="Helical" evidence="2">
    <location>
        <begin position="810"/>
        <end position="828"/>
    </location>
</feature>
<feature type="transmembrane region" description="Helical" evidence="2">
    <location>
        <begin position="939"/>
        <end position="955"/>
    </location>
</feature>
<keyword evidence="2" id="KW-0472">Membrane</keyword>
<accession>A0ABY4GGV1</accession>
<feature type="transmembrane region" description="Helical" evidence="2">
    <location>
        <begin position="996"/>
        <end position="1013"/>
    </location>
</feature>
<feature type="transmembrane region" description="Helical" evidence="2">
    <location>
        <begin position="212"/>
        <end position="232"/>
    </location>
</feature>
<proteinExistence type="predicted"/>
<feature type="transmembrane region" description="Helical" evidence="2">
    <location>
        <begin position="623"/>
        <end position="640"/>
    </location>
</feature>
<feature type="transmembrane region" description="Helical" evidence="2">
    <location>
        <begin position="508"/>
        <end position="526"/>
    </location>
</feature>
<feature type="transmembrane region" description="Helical" evidence="2">
    <location>
        <begin position="92"/>
        <end position="115"/>
    </location>
</feature>
<dbReference type="RefSeq" id="WP_244740343.1">
    <property type="nucleotide sequence ID" value="NZ_CP095071.1"/>
</dbReference>
<feature type="transmembrane region" description="Helical" evidence="2">
    <location>
        <begin position="453"/>
        <end position="471"/>
    </location>
</feature>
<evidence type="ECO:0008006" key="5">
    <source>
        <dbReference type="Google" id="ProtNLM"/>
    </source>
</evidence>
<dbReference type="EMBL" id="CP095071">
    <property type="protein sequence ID" value="UOQ83446.1"/>
    <property type="molecule type" value="Genomic_DNA"/>
</dbReference>
<feature type="transmembrane region" description="Helical" evidence="2">
    <location>
        <begin position="483"/>
        <end position="502"/>
    </location>
</feature>
<organism evidence="3 4">
    <name type="scientific">Gracilibacillus salinarum</name>
    <dbReference type="NCBI Taxonomy" id="2932255"/>
    <lineage>
        <taxon>Bacteria</taxon>
        <taxon>Bacillati</taxon>
        <taxon>Bacillota</taxon>
        <taxon>Bacilli</taxon>
        <taxon>Bacillales</taxon>
        <taxon>Bacillaceae</taxon>
        <taxon>Gracilibacillus</taxon>
    </lineage>
</organism>
<feature type="transmembrane region" description="Helical" evidence="2">
    <location>
        <begin position="533"/>
        <end position="555"/>
    </location>
</feature>
<feature type="transmembrane region" description="Helical" evidence="2">
    <location>
        <begin position="121"/>
        <end position="140"/>
    </location>
</feature>
<feature type="transmembrane region" description="Helical" evidence="2">
    <location>
        <begin position="1100"/>
        <end position="1119"/>
    </location>
</feature>
<feature type="transmembrane region" description="Helical" evidence="2">
    <location>
        <begin position="424"/>
        <end position="441"/>
    </location>
</feature>
<feature type="transmembrane region" description="Helical" evidence="2">
    <location>
        <begin position="152"/>
        <end position="172"/>
    </location>
</feature>
<feature type="region of interest" description="Disordered" evidence="1">
    <location>
        <begin position="57"/>
        <end position="86"/>
    </location>
</feature>
<dbReference type="Proteomes" id="UP000831537">
    <property type="component" value="Chromosome"/>
</dbReference>
<keyword evidence="2" id="KW-1133">Transmembrane helix</keyword>
<feature type="transmembrane region" description="Helical" evidence="2">
    <location>
        <begin position="320"/>
        <end position="338"/>
    </location>
</feature>
<feature type="transmembrane region" description="Helical" evidence="2">
    <location>
        <begin position="1020"/>
        <end position="1040"/>
    </location>
</feature>
<feature type="transmembrane region" description="Helical" evidence="2">
    <location>
        <begin position="295"/>
        <end position="313"/>
    </location>
</feature>
<keyword evidence="2" id="KW-0812">Transmembrane</keyword>
<feature type="transmembrane region" description="Helical" evidence="2">
    <location>
        <begin position="703"/>
        <end position="721"/>
    </location>
</feature>
<feature type="transmembrane region" description="Helical" evidence="2">
    <location>
        <begin position="884"/>
        <end position="902"/>
    </location>
</feature>
<feature type="transmembrane region" description="Helical" evidence="2">
    <location>
        <begin position="270"/>
        <end position="289"/>
    </location>
</feature>
<evidence type="ECO:0000256" key="1">
    <source>
        <dbReference type="SAM" id="MobiDB-lite"/>
    </source>
</evidence>
<feature type="transmembrane region" description="Helical" evidence="2">
    <location>
        <begin position="1052"/>
        <end position="1069"/>
    </location>
</feature>
<feature type="transmembrane region" description="Helical" evidence="2">
    <location>
        <begin position="238"/>
        <end position="258"/>
    </location>
</feature>
<feature type="transmembrane region" description="Helical" evidence="2">
    <location>
        <begin position="399"/>
        <end position="417"/>
    </location>
</feature>